<feature type="compositionally biased region" description="Pro residues" evidence="1">
    <location>
        <begin position="121"/>
        <end position="131"/>
    </location>
</feature>
<name>A0ABP7WML4_9ACTN</name>
<feature type="domain" description="Aminoglycoside phosphotransferase" evidence="2">
    <location>
        <begin position="13"/>
        <end position="131"/>
    </location>
</feature>
<dbReference type="EMBL" id="BAAAZG010000047">
    <property type="protein sequence ID" value="GAA4092371.1"/>
    <property type="molecule type" value="Genomic_DNA"/>
</dbReference>
<feature type="domain" description="Aminoglycoside phosphotransferase" evidence="2">
    <location>
        <begin position="229"/>
        <end position="358"/>
    </location>
</feature>
<dbReference type="Gene3D" id="3.30.200.20">
    <property type="entry name" value="Phosphorylase Kinase, domain 1"/>
    <property type="match status" value="1"/>
</dbReference>
<feature type="region of interest" description="Disordered" evidence="1">
    <location>
        <begin position="121"/>
        <end position="234"/>
    </location>
</feature>
<dbReference type="SUPFAM" id="SSF56112">
    <property type="entry name" value="Protein kinase-like (PK-like)"/>
    <property type="match status" value="1"/>
</dbReference>
<feature type="compositionally biased region" description="Low complexity" evidence="1">
    <location>
        <begin position="173"/>
        <end position="192"/>
    </location>
</feature>
<keyword evidence="4" id="KW-1185">Reference proteome</keyword>
<comment type="caution">
    <text evidence="3">The sequence shown here is derived from an EMBL/GenBank/DDBJ whole genome shotgun (WGS) entry which is preliminary data.</text>
</comment>
<reference evidence="4" key="1">
    <citation type="journal article" date="2019" name="Int. J. Syst. Evol. Microbiol.">
        <title>The Global Catalogue of Microorganisms (GCM) 10K type strain sequencing project: providing services to taxonomists for standard genome sequencing and annotation.</title>
        <authorList>
            <consortium name="The Broad Institute Genomics Platform"/>
            <consortium name="The Broad Institute Genome Sequencing Center for Infectious Disease"/>
            <person name="Wu L."/>
            <person name="Ma J."/>
        </authorList>
    </citation>
    <scope>NUCLEOTIDE SEQUENCE [LARGE SCALE GENOMIC DNA]</scope>
    <source>
        <strain evidence="4">JCM 16702</strain>
    </source>
</reference>
<evidence type="ECO:0000256" key="1">
    <source>
        <dbReference type="SAM" id="MobiDB-lite"/>
    </source>
</evidence>
<evidence type="ECO:0000259" key="2">
    <source>
        <dbReference type="Pfam" id="PF01636"/>
    </source>
</evidence>
<organism evidence="3 4">
    <name type="scientific">Actinomadura miaoliensis</name>
    <dbReference type="NCBI Taxonomy" id="430685"/>
    <lineage>
        <taxon>Bacteria</taxon>
        <taxon>Bacillati</taxon>
        <taxon>Actinomycetota</taxon>
        <taxon>Actinomycetes</taxon>
        <taxon>Streptosporangiales</taxon>
        <taxon>Thermomonosporaceae</taxon>
        <taxon>Actinomadura</taxon>
    </lineage>
</organism>
<dbReference type="InterPro" id="IPR002575">
    <property type="entry name" value="Aminoglycoside_PTrfase"/>
</dbReference>
<proteinExistence type="predicted"/>
<dbReference type="InterPro" id="IPR011009">
    <property type="entry name" value="Kinase-like_dom_sf"/>
</dbReference>
<gene>
    <name evidence="3" type="ORF">GCM10022214_62470</name>
</gene>
<dbReference type="Pfam" id="PF01636">
    <property type="entry name" value="APH"/>
    <property type="match status" value="2"/>
</dbReference>
<evidence type="ECO:0000313" key="3">
    <source>
        <dbReference type="EMBL" id="GAA4092371.1"/>
    </source>
</evidence>
<accession>A0ABP7WML4</accession>
<sequence>MFRLGAVENAEMIPEGMMNRNWRLVTARGVFCLRRILDVDLPTARRNLAVLAALAEDDLPVRPALPAPGGTLVAEAAGHGYCVFPWTDGVHIPGVDLTAQQAGALGALLARLHYALLRATTPPPAPGPPPNALLSPAFTPAPPGSVSPRPAYASGPTPSGLVPTAPHPAPGLAPFHAASAPVASAPMSSGSTPGPPAPAWPPAADKPAASSGPPPLCSTSASQRRPRPAAVEPPEHALARTGHLLDQISSIRSPQTADLTFLVHLRRRIHLLRRYGALRPAHDRPLGPYGWTHGDLRPDNLLWRDAAIAAVIDWDRLAVRPQMEELARAALALFTHEDGAIDLPRVAAFTNGYRSIAPVDERALADSVRRVWWTTMCDNWHLEYYYGHCCGHPHRSGPGALDWWLNACGRAFVRDSRMLDWWTRHWQDVRDAFAGHHPSTRALAA</sequence>
<dbReference type="Gene3D" id="3.90.1200.10">
    <property type="match status" value="1"/>
</dbReference>
<dbReference type="Proteomes" id="UP001500683">
    <property type="component" value="Unassembled WGS sequence"/>
</dbReference>
<feature type="compositionally biased region" description="Low complexity" evidence="1">
    <location>
        <begin position="202"/>
        <end position="211"/>
    </location>
</feature>
<protein>
    <recommendedName>
        <fullName evidence="2">Aminoglycoside phosphotransferase domain-containing protein</fullName>
    </recommendedName>
</protein>
<evidence type="ECO:0000313" key="4">
    <source>
        <dbReference type="Proteomes" id="UP001500683"/>
    </source>
</evidence>